<evidence type="ECO:0000256" key="6">
    <source>
        <dbReference type="SAM" id="SignalP"/>
    </source>
</evidence>
<dbReference type="InterPro" id="IPR006059">
    <property type="entry name" value="SBP"/>
</dbReference>
<dbReference type="EMBL" id="DXBG01000087">
    <property type="protein sequence ID" value="HIZ64980.1"/>
    <property type="molecule type" value="Genomic_DNA"/>
</dbReference>
<dbReference type="InterPro" id="IPR050490">
    <property type="entry name" value="Bact_solute-bd_prot1"/>
</dbReference>
<keyword evidence="3" id="KW-0472">Membrane</keyword>
<comment type="caution">
    <text evidence="7">The sequence shown here is derived from an EMBL/GenBank/DDBJ whole genome shotgun (WGS) entry which is preliminary data.</text>
</comment>
<keyword evidence="1" id="KW-1003">Cell membrane</keyword>
<dbReference type="PROSITE" id="PS51257">
    <property type="entry name" value="PROKAR_LIPOPROTEIN"/>
    <property type="match status" value="1"/>
</dbReference>
<evidence type="ECO:0000313" key="8">
    <source>
        <dbReference type="Proteomes" id="UP000824056"/>
    </source>
</evidence>
<evidence type="ECO:0000256" key="2">
    <source>
        <dbReference type="ARBA" id="ARBA00022729"/>
    </source>
</evidence>
<dbReference type="AlphaFoldDB" id="A0A9D2FQG4"/>
<keyword evidence="5" id="KW-0449">Lipoprotein</keyword>
<dbReference type="Pfam" id="PF01547">
    <property type="entry name" value="SBP_bac_1"/>
    <property type="match status" value="1"/>
</dbReference>
<dbReference type="Gene3D" id="3.40.190.10">
    <property type="entry name" value="Periplasmic binding protein-like II"/>
    <property type="match status" value="2"/>
</dbReference>
<keyword evidence="4" id="KW-0564">Palmitate</keyword>
<gene>
    <name evidence="7" type="ORF">H9809_03615</name>
</gene>
<dbReference type="Proteomes" id="UP000824056">
    <property type="component" value="Unassembled WGS sequence"/>
</dbReference>
<evidence type="ECO:0000256" key="5">
    <source>
        <dbReference type="ARBA" id="ARBA00023288"/>
    </source>
</evidence>
<sequence>MKKGTKASVLLLFLFLAACGSGQEETETKKDIDEKYGYDSPVEVSIALAYAADMHWAGEETPEDNAWLDLYREYNIIPEIAYSVDSSQSEVKQESAILSGNYPDILNGDLSKYKEWVQNGVIADITQAYETYASKELKEYMERENGEILKMLTIDGKLYGIPRIDNSYEQFPMMFIRQDWLENLGLDIPKTMEELEKTAYAFTFQDPDGNGVQDTYGLAIDGINMVTDEVGTSSPVFAAYGAYLGNDTYAFIDDKEGNPVWGGANVEGMEKGLAFLQKLYQDGVICRDAVTMDNNGVFEDAGSGRCGIWFGPYWGGMVPASELLNNNENAKVIAAAVPSGIEGEKTKAYLPSSVRSVYTVSSQCENPEVLVKILNLSVQKIFYPESEEEYYKYGWGDNDHYSGARASIAYLVNPEEGYNIFRVLPKALQTGDTSDLDIRQRKTYENIHAWLEARETGSVNLQDSRQIAGISACTVFEGDHCAWAVIDEMRREDCFLTPAYKGLGDDVIVGNAQTLQQVTREILAKIMTGAESPKAYEDFVKTWESIGGSQVLEAIRDWKEEQKIEN</sequence>
<dbReference type="PANTHER" id="PTHR43649">
    <property type="entry name" value="ARABINOSE-BINDING PROTEIN-RELATED"/>
    <property type="match status" value="1"/>
</dbReference>
<reference evidence="7" key="2">
    <citation type="submission" date="2021-04" db="EMBL/GenBank/DDBJ databases">
        <authorList>
            <person name="Gilroy R."/>
        </authorList>
    </citation>
    <scope>NUCLEOTIDE SEQUENCE</scope>
    <source>
        <strain evidence="7">1068</strain>
    </source>
</reference>
<dbReference type="PANTHER" id="PTHR43649:SF33">
    <property type="entry name" value="POLYGALACTURONAN_RHAMNOGALACTURONAN-BINDING PROTEIN YTCQ"/>
    <property type="match status" value="1"/>
</dbReference>
<keyword evidence="2 6" id="KW-0732">Signal</keyword>
<reference evidence="7" key="1">
    <citation type="journal article" date="2021" name="PeerJ">
        <title>Extensive microbial diversity within the chicken gut microbiome revealed by metagenomics and culture.</title>
        <authorList>
            <person name="Gilroy R."/>
            <person name="Ravi A."/>
            <person name="Getino M."/>
            <person name="Pursley I."/>
            <person name="Horton D.L."/>
            <person name="Alikhan N.F."/>
            <person name="Baker D."/>
            <person name="Gharbi K."/>
            <person name="Hall N."/>
            <person name="Watson M."/>
            <person name="Adriaenssens E.M."/>
            <person name="Foster-Nyarko E."/>
            <person name="Jarju S."/>
            <person name="Secka A."/>
            <person name="Antonio M."/>
            <person name="Oren A."/>
            <person name="Chaudhuri R.R."/>
            <person name="La Ragione R."/>
            <person name="Hildebrand F."/>
            <person name="Pallen M.J."/>
        </authorList>
    </citation>
    <scope>NUCLEOTIDE SEQUENCE</scope>
    <source>
        <strain evidence="7">1068</strain>
    </source>
</reference>
<feature type="chain" id="PRO_5039534981" evidence="6">
    <location>
        <begin position="23"/>
        <end position="566"/>
    </location>
</feature>
<evidence type="ECO:0000313" key="7">
    <source>
        <dbReference type="EMBL" id="HIZ64980.1"/>
    </source>
</evidence>
<proteinExistence type="predicted"/>
<organism evidence="7 8">
    <name type="scientific">Candidatus Blautia pullicola</name>
    <dbReference type="NCBI Taxonomy" id="2838498"/>
    <lineage>
        <taxon>Bacteria</taxon>
        <taxon>Bacillati</taxon>
        <taxon>Bacillota</taxon>
        <taxon>Clostridia</taxon>
        <taxon>Lachnospirales</taxon>
        <taxon>Lachnospiraceae</taxon>
        <taxon>Blautia</taxon>
    </lineage>
</organism>
<accession>A0A9D2FQG4</accession>
<evidence type="ECO:0000256" key="1">
    <source>
        <dbReference type="ARBA" id="ARBA00022475"/>
    </source>
</evidence>
<dbReference type="SUPFAM" id="SSF53850">
    <property type="entry name" value="Periplasmic binding protein-like II"/>
    <property type="match status" value="1"/>
</dbReference>
<evidence type="ECO:0000256" key="3">
    <source>
        <dbReference type="ARBA" id="ARBA00023136"/>
    </source>
</evidence>
<name>A0A9D2FQG4_9FIRM</name>
<evidence type="ECO:0000256" key="4">
    <source>
        <dbReference type="ARBA" id="ARBA00023139"/>
    </source>
</evidence>
<protein>
    <submittedName>
        <fullName evidence="7">Extracellular solute-binding protein</fullName>
    </submittedName>
</protein>
<feature type="signal peptide" evidence="6">
    <location>
        <begin position="1"/>
        <end position="22"/>
    </location>
</feature>